<dbReference type="InParanoid" id="A0A409YB97"/>
<dbReference type="Proteomes" id="UP000284842">
    <property type="component" value="Unassembled WGS sequence"/>
</dbReference>
<organism evidence="1 2">
    <name type="scientific">Panaeolus cyanescens</name>
    <dbReference type="NCBI Taxonomy" id="181874"/>
    <lineage>
        <taxon>Eukaryota</taxon>
        <taxon>Fungi</taxon>
        <taxon>Dikarya</taxon>
        <taxon>Basidiomycota</taxon>
        <taxon>Agaricomycotina</taxon>
        <taxon>Agaricomycetes</taxon>
        <taxon>Agaricomycetidae</taxon>
        <taxon>Agaricales</taxon>
        <taxon>Agaricineae</taxon>
        <taxon>Galeropsidaceae</taxon>
        <taxon>Panaeolus</taxon>
    </lineage>
</organism>
<evidence type="ECO:0000313" key="1">
    <source>
        <dbReference type="EMBL" id="PPR00286.1"/>
    </source>
</evidence>
<dbReference type="AlphaFoldDB" id="A0A409YB97"/>
<gene>
    <name evidence="1" type="ORF">CVT24_005027</name>
</gene>
<dbReference type="EMBL" id="NHTK01001320">
    <property type="protein sequence ID" value="PPR00286.1"/>
    <property type="molecule type" value="Genomic_DNA"/>
</dbReference>
<evidence type="ECO:0000313" key="2">
    <source>
        <dbReference type="Proteomes" id="UP000284842"/>
    </source>
</evidence>
<dbReference type="OrthoDB" id="2917269at2759"/>
<keyword evidence="2" id="KW-1185">Reference proteome</keyword>
<accession>A0A409YB97</accession>
<reference evidence="1 2" key="1">
    <citation type="journal article" date="2018" name="Evol. Lett.">
        <title>Horizontal gene cluster transfer increased hallucinogenic mushroom diversity.</title>
        <authorList>
            <person name="Reynolds H.T."/>
            <person name="Vijayakumar V."/>
            <person name="Gluck-Thaler E."/>
            <person name="Korotkin H.B."/>
            <person name="Matheny P.B."/>
            <person name="Slot J.C."/>
        </authorList>
    </citation>
    <scope>NUCLEOTIDE SEQUENCE [LARGE SCALE GENOMIC DNA]</scope>
    <source>
        <strain evidence="1 2">2629</strain>
    </source>
</reference>
<sequence>MDATHLSQVRIGYVMMAKPKHFEPRPPNSTTIGQHPVVVLTGPDADGKVRVASMSHRHPDNPPQRAASYYNLPVDPVKGEGTISIGTPKIIHFSLLKPTNPQTMMSGQDFARLKADILQHHPGCL</sequence>
<proteinExistence type="predicted"/>
<name>A0A409YB97_9AGAR</name>
<comment type="caution">
    <text evidence="1">The sequence shown here is derived from an EMBL/GenBank/DDBJ whole genome shotgun (WGS) entry which is preliminary data.</text>
</comment>
<protein>
    <recommendedName>
        <fullName evidence="3">Type II toxin-antitoxin system PemK/MazF family toxin</fullName>
    </recommendedName>
</protein>
<evidence type="ECO:0008006" key="3">
    <source>
        <dbReference type="Google" id="ProtNLM"/>
    </source>
</evidence>